<feature type="region of interest" description="Disordered" evidence="1">
    <location>
        <begin position="247"/>
        <end position="270"/>
    </location>
</feature>
<comment type="caution">
    <text evidence="3">The sequence shown here is derived from an EMBL/GenBank/DDBJ whole genome shotgun (WGS) entry which is preliminary data.</text>
</comment>
<dbReference type="AlphaFoldDB" id="A0A9P6GKC8"/>
<evidence type="ECO:0000256" key="2">
    <source>
        <dbReference type="SAM" id="Phobius"/>
    </source>
</evidence>
<proteinExistence type="predicted"/>
<keyword evidence="2" id="KW-1133">Transmembrane helix</keyword>
<organism evidence="3 4">
    <name type="scientific">Paraphaeosphaeria minitans</name>
    <dbReference type="NCBI Taxonomy" id="565426"/>
    <lineage>
        <taxon>Eukaryota</taxon>
        <taxon>Fungi</taxon>
        <taxon>Dikarya</taxon>
        <taxon>Ascomycota</taxon>
        <taxon>Pezizomycotina</taxon>
        <taxon>Dothideomycetes</taxon>
        <taxon>Pleosporomycetidae</taxon>
        <taxon>Pleosporales</taxon>
        <taxon>Massarineae</taxon>
        <taxon>Didymosphaeriaceae</taxon>
        <taxon>Paraphaeosphaeria</taxon>
    </lineage>
</organism>
<evidence type="ECO:0000256" key="1">
    <source>
        <dbReference type="SAM" id="MobiDB-lite"/>
    </source>
</evidence>
<accession>A0A9P6GKC8</accession>
<evidence type="ECO:0000313" key="4">
    <source>
        <dbReference type="Proteomes" id="UP000756921"/>
    </source>
</evidence>
<dbReference type="EMBL" id="WJXW01000004">
    <property type="protein sequence ID" value="KAF9737009.1"/>
    <property type="molecule type" value="Genomic_DNA"/>
</dbReference>
<name>A0A9P6GKC8_9PLEO</name>
<gene>
    <name evidence="3" type="ORF">PMIN01_04788</name>
</gene>
<dbReference type="Proteomes" id="UP000756921">
    <property type="component" value="Unassembled WGS sequence"/>
</dbReference>
<keyword evidence="2" id="KW-0472">Membrane</keyword>
<sequence length="270" mass="29329">MGSQLYNRTTQSGTTFFQNFDQKEPAHQWQFYPVEDSKFYLLRTKASGVDGFLGTKFAPNSDTPGKTVPRMIRADVSDDSIYWNVGTFPDGTFFLSNKANKTTYQLTRNDDNPLVSMTSKTDASLNLPGQHLSFDTISAIENEKFSTVLVSIFFSTATSTPTPSPTSSATSPPSGGLSPGAKAGIGVGAALAVLLFIIGGLFLFKGHRRNRNRGTAHAADLEEKTIENADTTTYEMPQANAVKYEAYGTPSAELQSQSRPAELSGEIPRR</sequence>
<keyword evidence="2 3" id="KW-0812">Transmembrane</keyword>
<keyword evidence="4" id="KW-1185">Reference proteome</keyword>
<feature type="transmembrane region" description="Helical" evidence="2">
    <location>
        <begin position="183"/>
        <end position="204"/>
    </location>
</feature>
<protein>
    <submittedName>
        <fullName evidence="3">Transmembrane alpha-helix domain-containing protein</fullName>
    </submittedName>
</protein>
<reference evidence="3" key="1">
    <citation type="journal article" date="2020" name="Mol. Plant Microbe Interact.">
        <title>Genome Sequence of the Biocontrol Agent Coniothyrium minitans strain Conio (IMI 134523).</title>
        <authorList>
            <person name="Patel D."/>
            <person name="Shittu T.A."/>
            <person name="Baroncelli R."/>
            <person name="Muthumeenakshi S."/>
            <person name="Osborne T.H."/>
            <person name="Janganan T.K."/>
            <person name="Sreenivasaprasad S."/>
        </authorList>
    </citation>
    <scope>NUCLEOTIDE SEQUENCE</scope>
    <source>
        <strain evidence="3">Conio</strain>
    </source>
</reference>
<dbReference type="OrthoDB" id="4158815at2759"/>
<feature type="region of interest" description="Disordered" evidence="1">
    <location>
        <begin position="158"/>
        <end position="177"/>
    </location>
</feature>
<evidence type="ECO:0000313" key="3">
    <source>
        <dbReference type="EMBL" id="KAF9737009.1"/>
    </source>
</evidence>